<evidence type="ECO:0000313" key="2">
    <source>
        <dbReference type="EMBL" id="KAJ7714432.1"/>
    </source>
</evidence>
<feature type="compositionally biased region" description="Polar residues" evidence="1">
    <location>
        <begin position="27"/>
        <end position="38"/>
    </location>
</feature>
<feature type="compositionally biased region" description="Basic and acidic residues" evidence="1">
    <location>
        <begin position="128"/>
        <end position="144"/>
    </location>
</feature>
<proteinExistence type="predicted"/>
<keyword evidence="3" id="KW-1185">Reference proteome</keyword>
<feature type="region of interest" description="Disordered" evidence="1">
    <location>
        <begin position="1"/>
        <end position="148"/>
    </location>
</feature>
<dbReference type="AlphaFoldDB" id="A0AAD7H898"/>
<organism evidence="2 3">
    <name type="scientific">Mycena metata</name>
    <dbReference type="NCBI Taxonomy" id="1033252"/>
    <lineage>
        <taxon>Eukaryota</taxon>
        <taxon>Fungi</taxon>
        <taxon>Dikarya</taxon>
        <taxon>Basidiomycota</taxon>
        <taxon>Agaricomycotina</taxon>
        <taxon>Agaricomycetes</taxon>
        <taxon>Agaricomycetidae</taxon>
        <taxon>Agaricales</taxon>
        <taxon>Marasmiineae</taxon>
        <taxon>Mycenaceae</taxon>
        <taxon>Mycena</taxon>
    </lineage>
</organism>
<feature type="compositionally biased region" description="Basic and acidic residues" evidence="1">
    <location>
        <begin position="39"/>
        <end position="63"/>
    </location>
</feature>
<dbReference type="EMBL" id="JARKIB010000325">
    <property type="protein sequence ID" value="KAJ7714432.1"/>
    <property type="molecule type" value="Genomic_DNA"/>
</dbReference>
<evidence type="ECO:0000256" key="1">
    <source>
        <dbReference type="SAM" id="MobiDB-lite"/>
    </source>
</evidence>
<accession>A0AAD7H898</accession>
<feature type="compositionally biased region" description="Pro residues" evidence="1">
    <location>
        <begin position="1"/>
        <end position="11"/>
    </location>
</feature>
<gene>
    <name evidence="2" type="ORF">B0H16DRAFT_1478003</name>
</gene>
<dbReference type="Proteomes" id="UP001215598">
    <property type="component" value="Unassembled WGS sequence"/>
</dbReference>
<protein>
    <submittedName>
        <fullName evidence="2">Uncharacterized protein</fullName>
    </submittedName>
</protein>
<evidence type="ECO:0000313" key="3">
    <source>
        <dbReference type="Proteomes" id="UP001215598"/>
    </source>
</evidence>
<name>A0AAD7H898_9AGAR</name>
<sequence length="214" mass="23398">MPPPFPQPPPARLKIKDDVSKALATRLSGTGSSKCGTSRHSDHGTQEDKKPAEGELDGIRMDSPEDNDDMVISLDDADLGVPSVNPTPLSTRRSTRKRGASQTHDNAPAPKLRKTEAVIAPEALNSAKKRESTMERPAHGRQDLHVPTLGMSGLNQPEKQYPEKFKVHYLVFLHRGVASYWILVVTGRSTRTAPLSGYFMARHNCDVMPGGTLN</sequence>
<reference evidence="2" key="1">
    <citation type="submission" date="2023-03" db="EMBL/GenBank/DDBJ databases">
        <title>Massive genome expansion in bonnet fungi (Mycena s.s.) driven by repeated elements and novel gene families across ecological guilds.</title>
        <authorList>
            <consortium name="Lawrence Berkeley National Laboratory"/>
            <person name="Harder C.B."/>
            <person name="Miyauchi S."/>
            <person name="Viragh M."/>
            <person name="Kuo A."/>
            <person name="Thoen E."/>
            <person name="Andreopoulos B."/>
            <person name="Lu D."/>
            <person name="Skrede I."/>
            <person name="Drula E."/>
            <person name="Henrissat B."/>
            <person name="Morin E."/>
            <person name="Kohler A."/>
            <person name="Barry K."/>
            <person name="LaButti K."/>
            <person name="Morin E."/>
            <person name="Salamov A."/>
            <person name="Lipzen A."/>
            <person name="Mereny Z."/>
            <person name="Hegedus B."/>
            <person name="Baldrian P."/>
            <person name="Stursova M."/>
            <person name="Weitz H."/>
            <person name="Taylor A."/>
            <person name="Grigoriev I.V."/>
            <person name="Nagy L.G."/>
            <person name="Martin F."/>
            <person name="Kauserud H."/>
        </authorList>
    </citation>
    <scope>NUCLEOTIDE SEQUENCE</scope>
    <source>
        <strain evidence="2">CBHHK182m</strain>
    </source>
</reference>
<comment type="caution">
    <text evidence="2">The sequence shown here is derived from an EMBL/GenBank/DDBJ whole genome shotgun (WGS) entry which is preliminary data.</text>
</comment>